<evidence type="ECO:0000313" key="2">
    <source>
        <dbReference type="EMBL" id="QDU22101.1"/>
    </source>
</evidence>
<dbReference type="InterPro" id="IPR036249">
    <property type="entry name" value="Thioredoxin-like_sf"/>
</dbReference>
<dbReference type="CDD" id="cd02966">
    <property type="entry name" value="TlpA_like_family"/>
    <property type="match status" value="1"/>
</dbReference>
<accession>A0A517XX62</accession>
<dbReference type="Pfam" id="PF08534">
    <property type="entry name" value="Redoxin"/>
    <property type="match status" value="1"/>
</dbReference>
<dbReference type="Proteomes" id="UP000319576">
    <property type="component" value="Chromosome"/>
</dbReference>
<dbReference type="PANTHER" id="PTHR42852">
    <property type="entry name" value="THIOL:DISULFIDE INTERCHANGE PROTEIN DSBE"/>
    <property type="match status" value="1"/>
</dbReference>
<reference evidence="2 3" key="1">
    <citation type="submission" date="2019-02" db="EMBL/GenBank/DDBJ databases">
        <title>Deep-cultivation of Planctomycetes and their phenomic and genomic characterization uncovers novel biology.</title>
        <authorList>
            <person name="Wiegand S."/>
            <person name="Jogler M."/>
            <person name="Boedeker C."/>
            <person name="Pinto D."/>
            <person name="Vollmers J."/>
            <person name="Rivas-Marin E."/>
            <person name="Kohn T."/>
            <person name="Peeters S.H."/>
            <person name="Heuer A."/>
            <person name="Rast P."/>
            <person name="Oberbeckmann S."/>
            <person name="Bunk B."/>
            <person name="Jeske O."/>
            <person name="Meyerdierks A."/>
            <person name="Storesund J.E."/>
            <person name="Kallscheuer N."/>
            <person name="Luecker S."/>
            <person name="Lage O.M."/>
            <person name="Pohl T."/>
            <person name="Merkel B.J."/>
            <person name="Hornburger P."/>
            <person name="Mueller R.-W."/>
            <person name="Bruemmer F."/>
            <person name="Labrenz M."/>
            <person name="Spormann A.M."/>
            <person name="Op den Camp H."/>
            <person name="Overmann J."/>
            <person name="Amann R."/>
            <person name="Jetten M.S.M."/>
            <person name="Mascher T."/>
            <person name="Medema M.H."/>
            <person name="Devos D.P."/>
            <person name="Kaster A.-K."/>
            <person name="Ovreas L."/>
            <person name="Rohde M."/>
            <person name="Galperin M.Y."/>
            <person name="Jogler C."/>
        </authorList>
    </citation>
    <scope>NUCLEOTIDE SEQUENCE [LARGE SCALE GENOMIC DNA]</scope>
    <source>
        <strain evidence="2 3">ETA_A1</strain>
    </source>
</reference>
<dbReference type="Gene3D" id="3.40.30.10">
    <property type="entry name" value="Glutaredoxin"/>
    <property type="match status" value="1"/>
</dbReference>
<dbReference type="AlphaFoldDB" id="A0A517XX62"/>
<dbReference type="EMBL" id="CP036273">
    <property type="protein sequence ID" value="QDU22101.1"/>
    <property type="molecule type" value="Genomic_DNA"/>
</dbReference>
<dbReference type="RefSeq" id="WP_202920279.1">
    <property type="nucleotide sequence ID" value="NZ_CP036273.1"/>
</dbReference>
<dbReference type="PROSITE" id="PS51257">
    <property type="entry name" value="PROKAR_LIPOPROTEIN"/>
    <property type="match status" value="1"/>
</dbReference>
<evidence type="ECO:0000259" key="1">
    <source>
        <dbReference type="PROSITE" id="PS51352"/>
    </source>
</evidence>
<dbReference type="SUPFAM" id="SSF52833">
    <property type="entry name" value="Thioredoxin-like"/>
    <property type="match status" value="1"/>
</dbReference>
<feature type="domain" description="Thioredoxin" evidence="1">
    <location>
        <begin position="45"/>
        <end position="196"/>
    </location>
</feature>
<dbReference type="PANTHER" id="PTHR42852:SF13">
    <property type="entry name" value="PROTEIN DIPZ"/>
    <property type="match status" value="1"/>
</dbReference>
<keyword evidence="3" id="KW-1185">Reference proteome</keyword>
<name>A0A517XX62_9BACT</name>
<dbReference type="KEGG" id="uli:ETAA1_40760"/>
<dbReference type="GO" id="GO:0016491">
    <property type="term" value="F:oxidoreductase activity"/>
    <property type="evidence" value="ECO:0007669"/>
    <property type="project" value="InterPro"/>
</dbReference>
<sequence>MRAAVVLAVALLAAGCEPAPPPPRKGNIADDVPEVTTPVPPTPQLKVGDVIPPLEVKGWINGPPPAVGAPGQKLLLVDVWAEWCPFCKNSAPQLVRLYEKYSSRGVQFVGLTNMPDDMVGQYVSRARIPWANGYLMSTDTIIRLGVGTGMRGVGYQVAPTIYLVGPDGVVRWTDQRMRMNHTPPRDWNKIVDAAIAAQLDALEKP</sequence>
<evidence type="ECO:0000313" key="3">
    <source>
        <dbReference type="Proteomes" id="UP000319576"/>
    </source>
</evidence>
<dbReference type="InterPro" id="IPR013766">
    <property type="entry name" value="Thioredoxin_domain"/>
</dbReference>
<gene>
    <name evidence="2" type="primary">dsbE</name>
    <name evidence="2" type="ORF">ETAA1_40760</name>
</gene>
<proteinExistence type="predicted"/>
<protein>
    <submittedName>
        <fullName evidence="2">Thiol:disulfide interchange protein DsbE</fullName>
    </submittedName>
</protein>
<organism evidence="2 3">
    <name type="scientific">Urbifossiella limnaea</name>
    <dbReference type="NCBI Taxonomy" id="2528023"/>
    <lineage>
        <taxon>Bacteria</taxon>
        <taxon>Pseudomonadati</taxon>
        <taxon>Planctomycetota</taxon>
        <taxon>Planctomycetia</taxon>
        <taxon>Gemmatales</taxon>
        <taxon>Gemmataceae</taxon>
        <taxon>Urbifossiella</taxon>
    </lineage>
</organism>
<dbReference type="InterPro" id="IPR013740">
    <property type="entry name" value="Redoxin"/>
</dbReference>
<dbReference type="PROSITE" id="PS51352">
    <property type="entry name" value="THIOREDOXIN_2"/>
    <property type="match status" value="1"/>
</dbReference>
<dbReference type="InterPro" id="IPR050553">
    <property type="entry name" value="Thioredoxin_ResA/DsbE_sf"/>
</dbReference>